<accession>A0AAD2E8Y5</accession>
<dbReference type="Pfam" id="PF00564">
    <property type="entry name" value="PB1"/>
    <property type="match status" value="1"/>
</dbReference>
<name>A0AAD2E8Y5_9LAMI</name>
<dbReference type="PANTHER" id="PTHR31066">
    <property type="entry name" value="OS05G0427100 PROTEIN-RELATED"/>
    <property type="match status" value="1"/>
</dbReference>
<gene>
    <name evidence="2" type="ORF">FPE_LOCUS29179</name>
</gene>
<dbReference type="AlphaFoldDB" id="A0AAD2E8Y5"/>
<dbReference type="SUPFAM" id="SSF54277">
    <property type="entry name" value="CAD &amp; PB1 domains"/>
    <property type="match status" value="1"/>
</dbReference>
<reference evidence="2" key="1">
    <citation type="submission" date="2023-05" db="EMBL/GenBank/DDBJ databases">
        <authorList>
            <person name="Huff M."/>
        </authorList>
    </citation>
    <scope>NUCLEOTIDE SEQUENCE</scope>
</reference>
<keyword evidence="3" id="KW-1185">Reference proteome</keyword>
<sequence length="139" mass="15716">MVARSFPGRPMATLKYVGGKARVISVPRDISFQELRTKLTYLFDGELLLKYRLLLEDLEALVLVTSDEDLRRMLDDRDHHESAGSLKLRAFLFPANPMAIEKQMATTEHRALELRYIDAINGIISATPPSTISHRTSCT</sequence>
<dbReference type="SMART" id="SM00666">
    <property type="entry name" value="PB1"/>
    <property type="match status" value="1"/>
</dbReference>
<evidence type="ECO:0000313" key="2">
    <source>
        <dbReference type="EMBL" id="CAI9781749.1"/>
    </source>
</evidence>
<proteinExistence type="predicted"/>
<dbReference type="InterPro" id="IPR053198">
    <property type="entry name" value="Gynoecium_Dev_Regulator"/>
</dbReference>
<protein>
    <recommendedName>
        <fullName evidence="1">PB1 domain-containing protein</fullName>
    </recommendedName>
</protein>
<dbReference type="InterPro" id="IPR053793">
    <property type="entry name" value="PB1-like"/>
</dbReference>
<dbReference type="Proteomes" id="UP000834106">
    <property type="component" value="Chromosome 18"/>
</dbReference>
<dbReference type="PANTHER" id="PTHR31066:SF47">
    <property type="entry name" value="PB1 DOMAIN-CONTAINING PROTEIN"/>
    <property type="match status" value="1"/>
</dbReference>
<organism evidence="2 3">
    <name type="scientific">Fraxinus pennsylvanica</name>
    <dbReference type="NCBI Taxonomy" id="56036"/>
    <lineage>
        <taxon>Eukaryota</taxon>
        <taxon>Viridiplantae</taxon>
        <taxon>Streptophyta</taxon>
        <taxon>Embryophyta</taxon>
        <taxon>Tracheophyta</taxon>
        <taxon>Spermatophyta</taxon>
        <taxon>Magnoliopsida</taxon>
        <taxon>eudicotyledons</taxon>
        <taxon>Gunneridae</taxon>
        <taxon>Pentapetalae</taxon>
        <taxon>asterids</taxon>
        <taxon>lamiids</taxon>
        <taxon>Lamiales</taxon>
        <taxon>Oleaceae</taxon>
        <taxon>Oleeae</taxon>
        <taxon>Fraxinus</taxon>
    </lineage>
</organism>
<dbReference type="InterPro" id="IPR000270">
    <property type="entry name" value="PB1_dom"/>
</dbReference>
<dbReference type="EMBL" id="OU503053">
    <property type="protein sequence ID" value="CAI9781749.1"/>
    <property type="molecule type" value="Genomic_DNA"/>
</dbReference>
<dbReference type="Gene3D" id="3.10.20.90">
    <property type="entry name" value="Phosphatidylinositol 3-kinase Catalytic Subunit, Chain A, domain 1"/>
    <property type="match status" value="1"/>
</dbReference>
<evidence type="ECO:0000313" key="3">
    <source>
        <dbReference type="Proteomes" id="UP000834106"/>
    </source>
</evidence>
<feature type="domain" description="PB1" evidence="1">
    <location>
        <begin position="9"/>
        <end position="83"/>
    </location>
</feature>
<evidence type="ECO:0000259" key="1">
    <source>
        <dbReference type="PROSITE" id="PS51745"/>
    </source>
</evidence>
<dbReference type="PROSITE" id="PS51745">
    <property type="entry name" value="PB1"/>
    <property type="match status" value="1"/>
</dbReference>